<dbReference type="Pfam" id="PF01277">
    <property type="entry name" value="Oleosin"/>
    <property type="match status" value="1"/>
</dbReference>
<reference evidence="10 11" key="1">
    <citation type="submission" date="2020-10" db="EMBL/GenBank/DDBJ databases">
        <title>The Coptis chinensis genome and diversification of protoberbering-type alkaloids.</title>
        <authorList>
            <person name="Wang B."/>
            <person name="Shu S."/>
            <person name="Song C."/>
            <person name="Liu Y."/>
        </authorList>
    </citation>
    <scope>NUCLEOTIDE SEQUENCE [LARGE SCALE GENOMIC DNA]</scope>
    <source>
        <strain evidence="10">HL-2020</strain>
        <tissue evidence="10">Leaf</tissue>
    </source>
</reference>
<dbReference type="GO" id="GO:0019915">
    <property type="term" value="P:lipid storage"/>
    <property type="evidence" value="ECO:0007669"/>
    <property type="project" value="TreeGrafter"/>
</dbReference>
<evidence type="ECO:0000256" key="4">
    <source>
        <dbReference type="ARBA" id="ARBA00010858"/>
    </source>
</evidence>
<dbReference type="AlphaFoldDB" id="A0A835MC76"/>
<dbReference type="GO" id="GO:0012511">
    <property type="term" value="C:monolayer-surrounded lipid storage body"/>
    <property type="evidence" value="ECO:0007669"/>
    <property type="project" value="InterPro"/>
</dbReference>
<protein>
    <recommendedName>
        <fullName evidence="12">Oleosin</fullName>
    </recommendedName>
</protein>
<sequence length="137" mass="14388">MSDPQHHGRQEQNRSLGYQLVKAATAVTAGGSLLLLSGLLLVGTVIMLTIATPVLVICSPVLVPAIITVVLIIGGFVTSGGFGIGAITALKWMYDYIKGRHPTGADQLDQARHKLASKARDIKEFGQQQLTGSSGGH</sequence>
<keyword evidence="6 9" id="KW-0812">Transmembrane</keyword>
<comment type="similarity">
    <text evidence="4">Belongs to the oleosin family.</text>
</comment>
<dbReference type="OrthoDB" id="690239at2759"/>
<keyword evidence="5" id="KW-0551">Lipid droplet</keyword>
<evidence type="ECO:0000256" key="1">
    <source>
        <dbReference type="ARBA" id="ARBA00002582"/>
    </source>
</evidence>
<keyword evidence="11" id="KW-1185">Reference proteome</keyword>
<name>A0A835MC76_9MAGN</name>
<dbReference type="PANTHER" id="PTHR33203">
    <property type="entry name" value="OLEOSIN"/>
    <property type="match status" value="1"/>
</dbReference>
<dbReference type="InterPro" id="IPR000136">
    <property type="entry name" value="Oleosin"/>
</dbReference>
<proteinExistence type="inferred from homology"/>
<evidence type="ECO:0000256" key="9">
    <source>
        <dbReference type="SAM" id="Phobius"/>
    </source>
</evidence>
<evidence type="ECO:0000256" key="2">
    <source>
        <dbReference type="ARBA" id="ARBA00004141"/>
    </source>
</evidence>
<dbReference type="EMBL" id="JADFTS010000001">
    <property type="protein sequence ID" value="KAF9624277.1"/>
    <property type="molecule type" value="Genomic_DNA"/>
</dbReference>
<evidence type="ECO:0000313" key="10">
    <source>
        <dbReference type="EMBL" id="KAF9624277.1"/>
    </source>
</evidence>
<comment type="caution">
    <text evidence="10">The sequence shown here is derived from an EMBL/GenBank/DDBJ whole genome shotgun (WGS) entry which is preliminary data.</text>
</comment>
<keyword evidence="7 9" id="KW-1133">Transmembrane helix</keyword>
<dbReference type="GO" id="GO:0048608">
    <property type="term" value="P:reproductive structure development"/>
    <property type="evidence" value="ECO:0007669"/>
    <property type="project" value="UniProtKB-ARBA"/>
</dbReference>
<feature type="transmembrane region" description="Helical" evidence="9">
    <location>
        <begin position="20"/>
        <end position="50"/>
    </location>
</feature>
<keyword evidence="8 9" id="KW-0472">Membrane</keyword>
<evidence type="ECO:0000313" key="11">
    <source>
        <dbReference type="Proteomes" id="UP000631114"/>
    </source>
</evidence>
<comment type="subcellular location">
    <subcellularLocation>
        <location evidence="3">Lipid droplet</location>
    </subcellularLocation>
    <subcellularLocation>
        <location evidence="2">Membrane</location>
        <topology evidence="2">Multi-pass membrane protein</topology>
    </subcellularLocation>
</comment>
<gene>
    <name evidence="10" type="ORF">IFM89_009185</name>
</gene>
<evidence type="ECO:0000256" key="3">
    <source>
        <dbReference type="ARBA" id="ARBA00004502"/>
    </source>
</evidence>
<dbReference type="PANTHER" id="PTHR33203:SF25">
    <property type="entry name" value="OLEOSIN 18.5 KDA"/>
    <property type="match status" value="1"/>
</dbReference>
<evidence type="ECO:0000256" key="6">
    <source>
        <dbReference type="ARBA" id="ARBA00022692"/>
    </source>
</evidence>
<dbReference type="GO" id="GO:0005576">
    <property type="term" value="C:extracellular region"/>
    <property type="evidence" value="ECO:0007669"/>
    <property type="project" value="TreeGrafter"/>
</dbReference>
<evidence type="ECO:0000256" key="8">
    <source>
        <dbReference type="ARBA" id="ARBA00023136"/>
    </source>
</evidence>
<evidence type="ECO:0008006" key="12">
    <source>
        <dbReference type="Google" id="ProtNLM"/>
    </source>
</evidence>
<evidence type="ECO:0000256" key="7">
    <source>
        <dbReference type="ARBA" id="ARBA00022989"/>
    </source>
</evidence>
<comment type="function">
    <text evidence="1">May have a structural role to stabilize the lipid body during desiccation of the seed by preventing coalescence of the oil. Probably interacts with both lipid and phospholipid moieties of lipid bodies. May also provide recognition signals for specific lipase anchorage in lipolysis during seedling growth.</text>
</comment>
<organism evidence="10 11">
    <name type="scientific">Coptis chinensis</name>
    <dbReference type="NCBI Taxonomy" id="261450"/>
    <lineage>
        <taxon>Eukaryota</taxon>
        <taxon>Viridiplantae</taxon>
        <taxon>Streptophyta</taxon>
        <taxon>Embryophyta</taxon>
        <taxon>Tracheophyta</taxon>
        <taxon>Spermatophyta</taxon>
        <taxon>Magnoliopsida</taxon>
        <taxon>Ranunculales</taxon>
        <taxon>Ranunculaceae</taxon>
        <taxon>Coptidoideae</taxon>
        <taxon>Coptis</taxon>
    </lineage>
</organism>
<evidence type="ECO:0000256" key="5">
    <source>
        <dbReference type="ARBA" id="ARBA00022677"/>
    </source>
</evidence>
<dbReference type="Proteomes" id="UP000631114">
    <property type="component" value="Unassembled WGS sequence"/>
</dbReference>
<dbReference type="GO" id="GO:0009791">
    <property type="term" value="P:post-embryonic development"/>
    <property type="evidence" value="ECO:0007669"/>
    <property type="project" value="UniProtKB-ARBA"/>
</dbReference>
<dbReference type="GO" id="GO:0016020">
    <property type="term" value="C:membrane"/>
    <property type="evidence" value="ECO:0007669"/>
    <property type="project" value="UniProtKB-SubCell"/>
</dbReference>
<accession>A0A835MC76</accession>
<feature type="transmembrane region" description="Helical" evidence="9">
    <location>
        <begin position="62"/>
        <end position="90"/>
    </location>
</feature>